<evidence type="ECO:0000313" key="4">
    <source>
        <dbReference type="EMBL" id="SLN30650.1"/>
    </source>
</evidence>
<dbReference type="GO" id="GO:0047617">
    <property type="term" value="F:fatty acyl-CoA hydrolase activity"/>
    <property type="evidence" value="ECO:0007669"/>
    <property type="project" value="InterPro"/>
</dbReference>
<dbReference type="NCBIfam" id="TIGR00369">
    <property type="entry name" value="unchar_dom_1"/>
    <property type="match status" value="1"/>
</dbReference>
<organism evidence="4 5">
    <name type="scientific">Oceanibacterium hippocampi</name>
    <dbReference type="NCBI Taxonomy" id="745714"/>
    <lineage>
        <taxon>Bacteria</taxon>
        <taxon>Pseudomonadati</taxon>
        <taxon>Pseudomonadota</taxon>
        <taxon>Alphaproteobacteria</taxon>
        <taxon>Sneathiellales</taxon>
        <taxon>Sneathiellaceae</taxon>
        <taxon>Oceanibacterium</taxon>
    </lineage>
</organism>
<keyword evidence="2" id="KW-0378">Hydrolase</keyword>
<evidence type="ECO:0000313" key="5">
    <source>
        <dbReference type="Proteomes" id="UP000193200"/>
    </source>
</evidence>
<evidence type="ECO:0000259" key="3">
    <source>
        <dbReference type="Pfam" id="PF03061"/>
    </source>
</evidence>
<sequence>MMDAMINETAAQAVSYGTLQLNEIRDLPGLEVMRRVADGRFPSAPISKLMNFHLVEADDGIAIFEGTPGPEMLNPLGSVHGGWALTLVDSATGCAAHTTLEAGIGYTTVETKMNFARPISPETGLVRCEGRVISRGRKIITADAMLRDRNGKLLAHGTSTLIVLGPV</sequence>
<dbReference type="PANTHER" id="PTHR21660:SF1">
    <property type="entry name" value="ACYL-COENZYME A THIOESTERASE 13"/>
    <property type="match status" value="1"/>
</dbReference>
<comment type="similarity">
    <text evidence="1">Belongs to the thioesterase PaaI family.</text>
</comment>
<dbReference type="CDD" id="cd03443">
    <property type="entry name" value="PaaI_thioesterase"/>
    <property type="match status" value="1"/>
</dbReference>
<protein>
    <submittedName>
        <fullName evidence="4">Thioesterase superfamily protein</fullName>
    </submittedName>
</protein>
<dbReference type="Proteomes" id="UP000193200">
    <property type="component" value="Unassembled WGS sequence"/>
</dbReference>
<dbReference type="AlphaFoldDB" id="A0A1Y5S1R9"/>
<proteinExistence type="inferred from homology"/>
<name>A0A1Y5S1R9_9PROT</name>
<accession>A0A1Y5S1R9</accession>
<evidence type="ECO:0000256" key="1">
    <source>
        <dbReference type="ARBA" id="ARBA00008324"/>
    </source>
</evidence>
<keyword evidence="5" id="KW-1185">Reference proteome</keyword>
<dbReference type="Gene3D" id="3.10.129.10">
    <property type="entry name" value="Hotdog Thioesterase"/>
    <property type="match status" value="1"/>
</dbReference>
<dbReference type="InterPro" id="IPR003736">
    <property type="entry name" value="PAAI_dom"/>
</dbReference>
<dbReference type="InterPro" id="IPR039298">
    <property type="entry name" value="ACOT13"/>
</dbReference>
<dbReference type="InParanoid" id="A0A1Y5S1R9"/>
<dbReference type="Pfam" id="PF03061">
    <property type="entry name" value="4HBT"/>
    <property type="match status" value="1"/>
</dbReference>
<reference evidence="4 5" key="1">
    <citation type="submission" date="2017-03" db="EMBL/GenBank/DDBJ databases">
        <authorList>
            <person name="Afonso C.L."/>
            <person name="Miller P.J."/>
            <person name="Scott M.A."/>
            <person name="Spackman E."/>
            <person name="Goraichik I."/>
            <person name="Dimitrov K.M."/>
            <person name="Suarez D.L."/>
            <person name="Swayne D.E."/>
        </authorList>
    </citation>
    <scope>NUCLEOTIDE SEQUENCE [LARGE SCALE GENOMIC DNA]</scope>
    <source>
        <strain evidence="4 5">CECT 7691</strain>
    </source>
</reference>
<dbReference type="InterPro" id="IPR006683">
    <property type="entry name" value="Thioestr_dom"/>
</dbReference>
<dbReference type="SUPFAM" id="SSF54637">
    <property type="entry name" value="Thioesterase/thiol ester dehydrase-isomerase"/>
    <property type="match status" value="1"/>
</dbReference>
<evidence type="ECO:0000256" key="2">
    <source>
        <dbReference type="ARBA" id="ARBA00022801"/>
    </source>
</evidence>
<dbReference type="EMBL" id="FWFR01000001">
    <property type="protein sequence ID" value="SLN30650.1"/>
    <property type="molecule type" value="Genomic_DNA"/>
</dbReference>
<dbReference type="InterPro" id="IPR029069">
    <property type="entry name" value="HotDog_dom_sf"/>
</dbReference>
<dbReference type="PANTHER" id="PTHR21660">
    <property type="entry name" value="THIOESTERASE SUPERFAMILY MEMBER-RELATED"/>
    <property type="match status" value="1"/>
</dbReference>
<gene>
    <name evidence="4" type="ORF">OCH7691_01077</name>
</gene>
<feature type="domain" description="Thioesterase" evidence="3">
    <location>
        <begin position="77"/>
        <end position="154"/>
    </location>
</feature>